<protein>
    <submittedName>
        <fullName evidence="5">DNA protecting protein DprA</fullName>
    </submittedName>
</protein>
<feature type="domain" description="Smf/DprA SLOG" evidence="3">
    <location>
        <begin position="77"/>
        <end position="287"/>
    </location>
</feature>
<comment type="similarity">
    <text evidence="1">Belongs to the DprA/Smf family.</text>
</comment>
<dbReference type="Gene3D" id="3.40.50.450">
    <property type="match status" value="1"/>
</dbReference>
<name>A0A212K577_9FIRM</name>
<dbReference type="Gene3D" id="1.10.10.10">
    <property type="entry name" value="Winged helix-like DNA-binding domain superfamily/Winged helix DNA-binding domain"/>
    <property type="match status" value="1"/>
</dbReference>
<dbReference type="InterPro" id="IPR057666">
    <property type="entry name" value="DrpA_SLOG"/>
</dbReference>
<dbReference type="InterPro" id="IPR041614">
    <property type="entry name" value="DprA_WH"/>
</dbReference>
<evidence type="ECO:0000313" key="5">
    <source>
        <dbReference type="EMBL" id="SBW06778.1"/>
    </source>
</evidence>
<evidence type="ECO:0000256" key="2">
    <source>
        <dbReference type="SAM" id="MobiDB-lite"/>
    </source>
</evidence>
<feature type="region of interest" description="Disordered" evidence="2">
    <location>
        <begin position="302"/>
        <end position="339"/>
    </location>
</feature>
<dbReference type="NCBIfam" id="TIGR00732">
    <property type="entry name" value="dprA"/>
    <property type="match status" value="1"/>
</dbReference>
<dbReference type="AlphaFoldDB" id="A0A212K577"/>
<evidence type="ECO:0000259" key="3">
    <source>
        <dbReference type="Pfam" id="PF02481"/>
    </source>
</evidence>
<dbReference type="EMBL" id="FLUN01000001">
    <property type="protein sequence ID" value="SBW06778.1"/>
    <property type="molecule type" value="Genomic_DNA"/>
</dbReference>
<feature type="domain" description="DprA winged helix" evidence="4">
    <location>
        <begin position="364"/>
        <end position="414"/>
    </location>
</feature>
<accession>A0A212K577</accession>
<organism evidence="5">
    <name type="scientific">uncultured Eubacteriales bacterium</name>
    <dbReference type="NCBI Taxonomy" id="172733"/>
    <lineage>
        <taxon>Bacteria</taxon>
        <taxon>Bacillati</taxon>
        <taxon>Bacillota</taxon>
        <taxon>Clostridia</taxon>
        <taxon>Eubacteriales</taxon>
        <taxon>environmental samples</taxon>
    </lineage>
</organism>
<feature type="compositionally biased region" description="Basic and acidic residues" evidence="2">
    <location>
        <begin position="321"/>
        <end position="333"/>
    </location>
</feature>
<proteinExistence type="inferred from homology"/>
<gene>
    <name evidence="5" type="primary">dprA</name>
    <name evidence="5" type="ORF">KL86CLO1_12208</name>
</gene>
<dbReference type="PANTHER" id="PTHR43022:SF1">
    <property type="entry name" value="PROTEIN SMF"/>
    <property type="match status" value="1"/>
</dbReference>
<dbReference type="InterPro" id="IPR036388">
    <property type="entry name" value="WH-like_DNA-bd_sf"/>
</dbReference>
<dbReference type="Pfam" id="PF02481">
    <property type="entry name" value="DNA_processg_A"/>
    <property type="match status" value="1"/>
</dbReference>
<dbReference type="GO" id="GO:0009294">
    <property type="term" value="P:DNA-mediated transformation"/>
    <property type="evidence" value="ECO:0007669"/>
    <property type="project" value="InterPro"/>
</dbReference>
<sequence length="425" mass="46545">MATLKYWLWLTTRRGLSAKDAFSVLGRFGTPEAAYFADPGEYELLPLPARGKAALLEKNLEGAERILADCDRLGIRILTLQDAEYPERLFNIDEPPVVLYVKGKMFHFDEEVAVAVVGTRHPSEYGKRMAGKLGLELGRAGALVVSGIAEGLDSAALKGALQGGGNVVSVLGGGIDVIYPRENRWLYRDVGAAGALISEYPPGTEAVGWHFPMRNRILSGLCAGAVIVEGPVGSGALITLREALTQGRETFAVPGGADAPMSVGPNLLIQRGEAKLVMSAWDILVEFEGRYPGRLERKRTLDKEEEEARLAVEPDPNAQESAHRQRRSPERDTVPAPTEVRLETVDKAPDRAYITLKECRDRFTDDERDILLALRERSLRADDLVEATQIPARRVLSALTMLQVGGAVQERPGKRFEAAILIRDE</sequence>
<evidence type="ECO:0000259" key="4">
    <source>
        <dbReference type="Pfam" id="PF17782"/>
    </source>
</evidence>
<feature type="compositionally biased region" description="Basic and acidic residues" evidence="2">
    <location>
        <begin position="302"/>
        <end position="312"/>
    </location>
</feature>
<dbReference type="InterPro" id="IPR003488">
    <property type="entry name" value="DprA"/>
</dbReference>
<dbReference type="Pfam" id="PF17782">
    <property type="entry name" value="WHD_DprA"/>
    <property type="match status" value="1"/>
</dbReference>
<reference evidence="5" key="1">
    <citation type="submission" date="2016-04" db="EMBL/GenBank/DDBJ databases">
        <authorList>
            <person name="Evans L.H."/>
            <person name="Alamgir A."/>
            <person name="Owens N."/>
            <person name="Weber N.D."/>
            <person name="Virtaneva K."/>
            <person name="Barbian K."/>
            <person name="Babar A."/>
            <person name="Rosenke K."/>
        </authorList>
    </citation>
    <scope>NUCLEOTIDE SEQUENCE</scope>
    <source>
        <strain evidence="5">86</strain>
    </source>
</reference>
<dbReference type="SUPFAM" id="SSF102405">
    <property type="entry name" value="MCP/YpsA-like"/>
    <property type="match status" value="1"/>
</dbReference>
<evidence type="ECO:0000256" key="1">
    <source>
        <dbReference type="ARBA" id="ARBA00006525"/>
    </source>
</evidence>
<dbReference type="PANTHER" id="PTHR43022">
    <property type="entry name" value="PROTEIN SMF"/>
    <property type="match status" value="1"/>
</dbReference>